<sequence length="56" mass="5850">MPPIVKSGSPLTLSMIVNTTPTHGLISPAIQGLSPYILQNSSELAGVQAVDSKFEI</sequence>
<comment type="caution">
    <text evidence="1">The sequence shown here is derived from an EMBL/GenBank/DDBJ whole genome shotgun (WGS) entry which is preliminary data.</text>
</comment>
<organism evidence="1 2">
    <name type="scientific">Mucor saturninus</name>
    <dbReference type="NCBI Taxonomy" id="64648"/>
    <lineage>
        <taxon>Eukaryota</taxon>
        <taxon>Fungi</taxon>
        <taxon>Fungi incertae sedis</taxon>
        <taxon>Mucoromycota</taxon>
        <taxon>Mucoromycotina</taxon>
        <taxon>Mucoromycetes</taxon>
        <taxon>Mucorales</taxon>
        <taxon>Mucorineae</taxon>
        <taxon>Mucoraceae</taxon>
        <taxon>Mucor</taxon>
    </lineage>
</organism>
<dbReference type="Proteomes" id="UP000603453">
    <property type="component" value="Unassembled WGS sequence"/>
</dbReference>
<keyword evidence="2" id="KW-1185">Reference proteome</keyword>
<proteinExistence type="predicted"/>
<dbReference type="EMBL" id="JAEPRD010000111">
    <property type="protein sequence ID" value="KAG2198430.1"/>
    <property type="molecule type" value="Genomic_DNA"/>
</dbReference>
<name>A0A8H7QUB4_9FUNG</name>
<accession>A0A8H7QUB4</accession>
<protein>
    <submittedName>
        <fullName evidence="1">Uncharacterized protein</fullName>
    </submittedName>
</protein>
<dbReference type="AlphaFoldDB" id="A0A8H7QUB4"/>
<evidence type="ECO:0000313" key="1">
    <source>
        <dbReference type="EMBL" id="KAG2198430.1"/>
    </source>
</evidence>
<gene>
    <name evidence="1" type="ORF">INT47_009007</name>
</gene>
<evidence type="ECO:0000313" key="2">
    <source>
        <dbReference type="Proteomes" id="UP000603453"/>
    </source>
</evidence>
<reference evidence="1" key="1">
    <citation type="submission" date="2020-12" db="EMBL/GenBank/DDBJ databases">
        <title>Metabolic potential, ecology and presence of endohyphal bacteria is reflected in genomic diversity of Mucoromycotina.</title>
        <authorList>
            <person name="Muszewska A."/>
            <person name="Okrasinska A."/>
            <person name="Steczkiewicz K."/>
            <person name="Drgas O."/>
            <person name="Orlowska M."/>
            <person name="Perlinska-Lenart U."/>
            <person name="Aleksandrzak-Piekarczyk T."/>
            <person name="Szatraj K."/>
            <person name="Zielenkiewicz U."/>
            <person name="Pilsyk S."/>
            <person name="Malc E."/>
            <person name="Mieczkowski P."/>
            <person name="Kruszewska J.S."/>
            <person name="Biernat P."/>
            <person name="Pawlowska J."/>
        </authorList>
    </citation>
    <scope>NUCLEOTIDE SEQUENCE</scope>
    <source>
        <strain evidence="1">WA0000017839</strain>
    </source>
</reference>